<dbReference type="Gene3D" id="1.10.287.2460">
    <property type="match status" value="1"/>
</dbReference>
<organism evidence="2 3">
    <name type="scientific">Psylliodes chrysocephalus</name>
    <dbReference type="NCBI Taxonomy" id="3402493"/>
    <lineage>
        <taxon>Eukaryota</taxon>
        <taxon>Metazoa</taxon>
        <taxon>Ecdysozoa</taxon>
        <taxon>Arthropoda</taxon>
        <taxon>Hexapoda</taxon>
        <taxon>Insecta</taxon>
        <taxon>Pterygota</taxon>
        <taxon>Neoptera</taxon>
        <taxon>Endopterygota</taxon>
        <taxon>Coleoptera</taxon>
        <taxon>Polyphaga</taxon>
        <taxon>Cucujiformia</taxon>
        <taxon>Chrysomeloidea</taxon>
        <taxon>Chrysomelidae</taxon>
        <taxon>Galerucinae</taxon>
        <taxon>Alticini</taxon>
        <taxon>Psylliodes</taxon>
    </lineage>
</organism>
<dbReference type="CDD" id="cd06558">
    <property type="entry name" value="crotonase-like"/>
    <property type="match status" value="1"/>
</dbReference>
<comment type="similarity">
    <text evidence="1">Belongs to the enoyl-CoA hydratase/isomerase family.</text>
</comment>
<dbReference type="Gene3D" id="3.90.226.10">
    <property type="entry name" value="2-enoyl-CoA Hydratase, Chain A, domain 1"/>
    <property type="match status" value="1"/>
</dbReference>
<dbReference type="NCBIfam" id="NF006108">
    <property type="entry name" value="PRK08259.1"/>
    <property type="match status" value="1"/>
</dbReference>
<dbReference type="Proteomes" id="UP001153636">
    <property type="component" value="Chromosome 4"/>
</dbReference>
<evidence type="ECO:0000256" key="1">
    <source>
        <dbReference type="ARBA" id="ARBA00005254"/>
    </source>
</evidence>
<dbReference type="Pfam" id="PF00378">
    <property type="entry name" value="ECH_1"/>
    <property type="match status" value="1"/>
</dbReference>
<keyword evidence="3" id="KW-1185">Reference proteome</keyword>
<dbReference type="EMBL" id="OV651816">
    <property type="protein sequence ID" value="CAH1109850.1"/>
    <property type="molecule type" value="Genomic_DNA"/>
</dbReference>
<dbReference type="AlphaFoldDB" id="A0A9P0GHD0"/>
<name>A0A9P0GHD0_9CUCU</name>
<proteinExistence type="inferred from homology"/>
<dbReference type="OrthoDB" id="448450at2759"/>
<protein>
    <recommendedName>
        <fullName evidence="4">Enoyl-CoA hydratase</fullName>
    </recommendedName>
</protein>
<sequence length="306" mass="34219">MNRIKLFTKVAQHFTRQMYSTNNDVILVDKMNHITTIGINRPDKRNCVNYQTISLLRKALEEFEQDSNSYAAVLYGTGGNFCSGFDLQELVNFENNPDVYNSLENGLMGMPTHIKKPTVAAINGYAVAEGFELALMCDLRVMEDTAVLGFYGRRFGVPISNGGTVRLQAMIGLSRALDMILTGRSLSAEEAFEWGLTNKIVACGTALGQAINMAVSLVKFPQECLNIDRNSTYNAAYNEAYQNLIKEEQTNSKKVHLKDIIEGAKKFIAGLGKHGKTYNLTQKDICEWEKEFEMRSAVKIKPKSKL</sequence>
<evidence type="ECO:0000313" key="3">
    <source>
        <dbReference type="Proteomes" id="UP001153636"/>
    </source>
</evidence>
<dbReference type="InterPro" id="IPR001753">
    <property type="entry name" value="Enoyl-CoA_hydra/iso"/>
</dbReference>
<dbReference type="PANTHER" id="PTHR43802:SF1">
    <property type="entry name" value="IP11341P-RELATED"/>
    <property type="match status" value="1"/>
</dbReference>
<dbReference type="InterPro" id="IPR029045">
    <property type="entry name" value="ClpP/crotonase-like_dom_sf"/>
</dbReference>
<evidence type="ECO:0008006" key="4">
    <source>
        <dbReference type="Google" id="ProtNLM"/>
    </source>
</evidence>
<evidence type="ECO:0000313" key="2">
    <source>
        <dbReference type="EMBL" id="CAH1109850.1"/>
    </source>
</evidence>
<reference evidence="2" key="1">
    <citation type="submission" date="2022-01" db="EMBL/GenBank/DDBJ databases">
        <authorList>
            <person name="King R."/>
        </authorList>
    </citation>
    <scope>NUCLEOTIDE SEQUENCE</scope>
</reference>
<dbReference type="SUPFAM" id="SSF52096">
    <property type="entry name" value="ClpP/crotonase"/>
    <property type="match status" value="1"/>
</dbReference>
<accession>A0A9P0GHD0</accession>
<gene>
    <name evidence="2" type="ORF">PSYICH_LOCUS10241</name>
</gene>
<dbReference type="PANTHER" id="PTHR43802">
    <property type="entry name" value="ENOYL-COA HYDRATASE"/>
    <property type="match status" value="1"/>
</dbReference>